<protein>
    <submittedName>
        <fullName evidence="1">Uncharacterized protein</fullName>
    </submittedName>
</protein>
<evidence type="ECO:0000313" key="1">
    <source>
        <dbReference type="EMBL" id="AYV80726.1"/>
    </source>
</evidence>
<proteinExistence type="predicted"/>
<dbReference type="EMBL" id="MK072247">
    <property type="protein sequence ID" value="AYV80726.1"/>
    <property type="molecule type" value="Genomic_DNA"/>
</dbReference>
<dbReference type="Pfam" id="PF26128">
    <property type="entry name" value="Gad2"/>
    <property type="match status" value="1"/>
</dbReference>
<sequence length="613" mass="72780">MKIQIAAITYDIQEEHLEKSKYFSAIFSTEDYNKDVPIQIPSEYPTELLNFVFHKSDIIPEEKLYDTFSVCLYFDLRYDFFFEFIQDLISKLTICLPLMPIVLEILEINHCDPKISLDNYFDKLLEDHPEEFKELYVTSRSLQEKLWPHLYRHRHICEPNLDILLFDFSIYEPRMNSLNNFSESIEKFNHISNNIFLKDFKWDNIIIAGGAILDSVHKKTLNEDTDVDIWIYGAKEQRKQAIIYLLNYLRSKMEGYYSHKGSVIYFFPINIPRCFQIIQTNYVTKYELLDYFDYSCCKILYDGDRLLCTKNFINSIKTKVIHRSPFQNFAPQRLNKMLSKGFTYMLTPEEKTIYDLHIESIDRKPHYLTKSDNTENINLLKQTYDFKNSVTNDINVLLTEFNFDNIIHSYFTGSLINELTFREKYQTDRHMQMEILRNESKIKFQIKITSVNNKVYARHPDQATFQIPYLSLPPYTRLLIYNLNSYVKTLNDGNGLDEHVRKFVGKKVPYEVQEIIKLPLVMDDDICIDGDQYISIKTKNVVIDGKQYDLVKKITNSPRSFINEIEWEKKYEILANVVPYLWMNKLARMRDKKREVGIVLFAASVEFKTCGKR</sequence>
<reference evidence="1" key="1">
    <citation type="submission" date="2018-10" db="EMBL/GenBank/DDBJ databases">
        <title>Hidden diversity of soil giant viruses.</title>
        <authorList>
            <person name="Schulz F."/>
            <person name="Alteio L."/>
            <person name="Goudeau D."/>
            <person name="Ryan E.M."/>
            <person name="Malmstrom R.R."/>
            <person name="Blanchard J."/>
            <person name="Woyke T."/>
        </authorList>
    </citation>
    <scope>NUCLEOTIDE SEQUENCE</scope>
    <source>
        <strain evidence="1">HAV1</strain>
    </source>
</reference>
<name>A0A3G5A0H7_9VIRU</name>
<organism evidence="1">
    <name type="scientific">Harvfovirus sp</name>
    <dbReference type="NCBI Taxonomy" id="2487768"/>
    <lineage>
        <taxon>Viruses</taxon>
        <taxon>Varidnaviria</taxon>
        <taxon>Bamfordvirae</taxon>
        <taxon>Nucleocytoviricota</taxon>
        <taxon>Megaviricetes</taxon>
        <taxon>Imitervirales</taxon>
        <taxon>Mimiviridae</taxon>
        <taxon>Klosneuvirinae</taxon>
    </lineage>
</organism>
<gene>
    <name evidence="1" type="ORF">Harvfovirus5_30</name>
</gene>
<accession>A0A3G5A0H7</accession>